<evidence type="ECO:0000313" key="1">
    <source>
        <dbReference type="EMBL" id="GMH31738.1"/>
    </source>
</evidence>
<dbReference type="Proteomes" id="UP001279734">
    <property type="component" value="Unassembled WGS sequence"/>
</dbReference>
<accession>A0AAD3Y716</accession>
<organism evidence="1 2">
    <name type="scientific">Nepenthes gracilis</name>
    <name type="common">Slender pitcher plant</name>
    <dbReference type="NCBI Taxonomy" id="150966"/>
    <lineage>
        <taxon>Eukaryota</taxon>
        <taxon>Viridiplantae</taxon>
        <taxon>Streptophyta</taxon>
        <taxon>Embryophyta</taxon>
        <taxon>Tracheophyta</taxon>
        <taxon>Spermatophyta</taxon>
        <taxon>Magnoliopsida</taxon>
        <taxon>eudicotyledons</taxon>
        <taxon>Gunneridae</taxon>
        <taxon>Pentapetalae</taxon>
        <taxon>Caryophyllales</taxon>
        <taxon>Nepenthaceae</taxon>
        <taxon>Nepenthes</taxon>
    </lineage>
</organism>
<proteinExistence type="predicted"/>
<name>A0AAD3Y716_NEPGR</name>
<reference evidence="1" key="1">
    <citation type="submission" date="2023-05" db="EMBL/GenBank/DDBJ databases">
        <title>Nepenthes gracilis genome sequencing.</title>
        <authorList>
            <person name="Fukushima K."/>
        </authorList>
    </citation>
    <scope>NUCLEOTIDE SEQUENCE</scope>
    <source>
        <strain evidence="1">SING2019-196</strain>
    </source>
</reference>
<sequence length="318" mass="36022">MAARLIGCTGSLMAVSADPGEAQEHVTDVGCVSCCADDIDPRCHLGEEASKHAEVAIALASRWHLHDLELLPDAPCFGLRNFPFFCDHSRGYKSGYELCVRWRIEYGFSQHVTLFLRLLMLKDPVQGFEEEVGQLPFFSFFWSETKCPPVCCHAVIGAAHFARDSIHLDSAEQGSWWLVAKAYWRTWKQGFADGRISFNAGKLMEHVWFSTLDYEWMVGCILPVVGWLRLCFSQAGGLRMDATFCWSMSFDEHFCSCGLVWWWADDVPCCQIFSFTAASVLLNYACCRFVRLTLLIRTRLMKPGVDFLWCDCVIGKGL</sequence>
<dbReference type="EMBL" id="BSYO01000040">
    <property type="protein sequence ID" value="GMH31738.1"/>
    <property type="molecule type" value="Genomic_DNA"/>
</dbReference>
<protein>
    <submittedName>
        <fullName evidence="1">Uncharacterized protein</fullName>
    </submittedName>
</protein>
<dbReference type="AlphaFoldDB" id="A0AAD3Y716"/>
<comment type="caution">
    <text evidence="1">The sequence shown here is derived from an EMBL/GenBank/DDBJ whole genome shotgun (WGS) entry which is preliminary data.</text>
</comment>
<evidence type="ECO:0000313" key="2">
    <source>
        <dbReference type="Proteomes" id="UP001279734"/>
    </source>
</evidence>
<keyword evidence="2" id="KW-1185">Reference proteome</keyword>
<gene>
    <name evidence="1" type="ORF">Nepgr_033582</name>
</gene>